<dbReference type="PANTHER" id="PTHR34296:SF2">
    <property type="entry name" value="ABC TRANSPORTER GUANOSINE-BINDING PROTEIN NUPN"/>
    <property type="match status" value="1"/>
</dbReference>
<dbReference type="GO" id="GO:0005886">
    <property type="term" value="C:plasma membrane"/>
    <property type="evidence" value="ECO:0007669"/>
    <property type="project" value="UniProtKB-SubCell"/>
</dbReference>
<keyword evidence="10" id="KW-1185">Reference proteome</keyword>
<dbReference type="InterPro" id="IPR050957">
    <property type="entry name" value="BMP_lipoprotein"/>
</dbReference>
<dbReference type="RefSeq" id="WP_094126087.1">
    <property type="nucleotide sequence ID" value="NZ_CP040788.1"/>
</dbReference>
<name>A0A225C4G5_9MICO</name>
<feature type="domain" description="ABC transporter substrate-binding protein PnrA-like" evidence="8">
    <location>
        <begin position="47"/>
        <end position="354"/>
    </location>
</feature>
<dbReference type="SUPFAM" id="SSF53822">
    <property type="entry name" value="Periplasmic binding protein-like I"/>
    <property type="match status" value="1"/>
</dbReference>
<dbReference type="Pfam" id="PF02608">
    <property type="entry name" value="Bmp"/>
    <property type="match status" value="1"/>
</dbReference>
<dbReference type="AlphaFoldDB" id="A0A225C4G5"/>
<dbReference type="Proteomes" id="UP000215316">
    <property type="component" value="Unassembled WGS sequence"/>
</dbReference>
<evidence type="ECO:0000256" key="4">
    <source>
        <dbReference type="ARBA" id="ARBA00022729"/>
    </source>
</evidence>
<dbReference type="PROSITE" id="PS51257">
    <property type="entry name" value="PROKAR_LIPOPROTEIN"/>
    <property type="match status" value="1"/>
</dbReference>
<gene>
    <name evidence="9" type="ORF">B5P24_00725</name>
</gene>
<comment type="similarity">
    <text evidence="2">Belongs to the BMP lipoprotein family.</text>
</comment>
<dbReference type="InterPro" id="IPR028082">
    <property type="entry name" value="Peripla_BP_I"/>
</dbReference>
<dbReference type="InterPro" id="IPR003760">
    <property type="entry name" value="PnrA-like"/>
</dbReference>
<sequence>MPRIRRVVRAASLPLALLAAASLAGCGAAPDPSASTTAGASGYCARMVTNSGGLQDRSFNQSSWEGLQRAEQELGIQADVLVSTSETDLAPNVEQAVGTGCGFILTVGYELAEATTAAAAENPDVHFSIVDEVVDAPNVKPLVFDTAQASYLAGYLAAGVSETGKVGTFGGGNQPPVTLFMDGFVDGVAAYNQAHGTSVQALGWDAAAQDGTFTGDFEDVSKGQNTTQNLLDQGADVIMPVAGQVGEGAASAILAHGSGKLIWVDNDGYDTLPAEYRPLLLTSVLKDTGQAVVDIVGDDQQGTFSSEPYVGTLANGGVGLAQYHDLAASVSPELQSELDALKARIVSGDVQVKSISTP</sequence>
<evidence type="ECO:0000256" key="6">
    <source>
        <dbReference type="ARBA" id="ARBA00023288"/>
    </source>
</evidence>
<comment type="subcellular location">
    <subcellularLocation>
        <location evidence="1">Cell membrane</location>
        <topology evidence="1">Lipid-anchor</topology>
    </subcellularLocation>
</comment>
<evidence type="ECO:0000313" key="9">
    <source>
        <dbReference type="EMBL" id="OQJ61668.1"/>
    </source>
</evidence>
<evidence type="ECO:0000313" key="10">
    <source>
        <dbReference type="Proteomes" id="UP000215316"/>
    </source>
</evidence>
<keyword evidence="4 7" id="KW-0732">Signal</keyword>
<reference evidence="9" key="1">
    <citation type="submission" date="2017-08" db="EMBL/GenBank/DDBJ databases">
        <title>Genomes of multiple Clavibacter strains from different subspecies.</title>
        <authorList>
            <person name="Yuan X.-K."/>
            <person name="Li X.-S."/>
            <person name="Nie J."/>
            <person name="De Boer S.H."/>
        </authorList>
    </citation>
    <scope>NUCLEOTIDE SEQUENCE [LARGE SCALE GENOMIC DNA]</scope>
    <source>
        <strain evidence="9">ATCC 33566</strain>
    </source>
</reference>
<protein>
    <submittedName>
        <fullName evidence="9">BMP family ABC transporter substrate-binding protein</fullName>
    </submittedName>
</protein>
<dbReference type="CDD" id="cd06354">
    <property type="entry name" value="PBP1_PrnA-like"/>
    <property type="match status" value="1"/>
</dbReference>
<feature type="chain" id="PRO_5039345971" evidence="7">
    <location>
        <begin position="25"/>
        <end position="358"/>
    </location>
</feature>
<keyword evidence="3" id="KW-1003">Cell membrane</keyword>
<organism evidence="9 10">
    <name type="scientific">Clavibacter tessellarius</name>
    <dbReference type="NCBI Taxonomy" id="31965"/>
    <lineage>
        <taxon>Bacteria</taxon>
        <taxon>Bacillati</taxon>
        <taxon>Actinomycetota</taxon>
        <taxon>Actinomycetes</taxon>
        <taxon>Micrococcales</taxon>
        <taxon>Microbacteriaceae</taxon>
        <taxon>Clavibacter</taxon>
    </lineage>
</organism>
<accession>A0A225C4G5</accession>
<proteinExistence type="inferred from homology"/>
<dbReference type="PANTHER" id="PTHR34296">
    <property type="entry name" value="TRANSCRIPTIONAL ACTIVATOR PROTEIN MED"/>
    <property type="match status" value="1"/>
</dbReference>
<comment type="caution">
    <text evidence="9">The sequence shown here is derived from an EMBL/GenBank/DDBJ whole genome shotgun (WGS) entry which is preliminary data.</text>
</comment>
<dbReference type="Gene3D" id="3.40.50.2300">
    <property type="match status" value="2"/>
</dbReference>
<evidence type="ECO:0000256" key="3">
    <source>
        <dbReference type="ARBA" id="ARBA00022475"/>
    </source>
</evidence>
<evidence type="ECO:0000259" key="8">
    <source>
        <dbReference type="Pfam" id="PF02608"/>
    </source>
</evidence>
<evidence type="ECO:0000256" key="7">
    <source>
        <dbReference type="SAM" id="SignalP"/>
    </source>
</evidence>
<dbReference type="EMBL" id="MZMQ01000001">
    <property type="protein sequence ID" value="OQJ61668.1"/>
    <property type="molecule type" value="Genomic_DNA"/>
</dbReference>
<keyword evidence="6" id="KW-0449">Lipoprotein</keyword>
<evidence type="ECO:0000256" key="1">
    <source>
        <dbReference type="ARBA" id="ARBA00004193"/>
    </source>
</evidence>
<feature type="signal peptide" evidence="7">
    <location>
        <begin position="1"/>
        <end position="24"/>
    </location>
</feature>
<evidence type="ECO:0000256" key="2">
    <source>
        <dbReference type="ARBA" id="ARBA00008610"/>
    </source>
</evidence>
<keyword evidence="5" id="KW-0472">Membrane</keyword>
<evidence type="ECO:0000256" key="5">
    <source>
        <dbReference type="ARBA" id="ARBA00023136"/>
    </source>
</evidence>
<dbReference type="OrthoDB" id="9784230at2"/>